<keyword evidence="3" id="KW-1185">Reference proteome</keyword>
<feature type="domain" description="Tc1-like transposase DDE" evidence="1">
    <location>
        <begin position="249"/>
        <end position="320"/>
    </location>
</feature>
<dbReference type="InterPro" id="IPR036397">
    <property type="entry name" value="RNaseH_sf"/>
</dbReference>
<reference evidence="2 3" key="1">
    <citation type="journal article" date="2019" name="Commun. Biol.">
        <title>The bagworm genome reveals a unique fibroin gene that provides high tensile strength.</title>
        <authorList>
            <person name="Kono N."/>
            <person name="Nakamura H."/>
            <person name="Ohtoshi R."/>
            <person name="Tomita M."/>
            <person name="Numata K."/>
            <person name="Arakawa K."/>
        </authorList>
    </citation>
    <scope>NUCLEOTIDE SEQUENCE [LARGE SCALE GENOMIC DNA]</scope>
</reference>
<proteinExistence type="predicted"/>
<dbReference type="GO" id="GO:0003676">
    <property type="term" value="F:nucleic acid binding"/>
    <property type="evidence" value="ECO:0007669"/>
    <property type="project" value="InterPro"/>
</dbReference>
<gene>
    <name evidence="2" type="ORF">EVAR_96321_1</name>
</gene>
<evidence type="ECO:0000313" key="2">
    <source>
        <dbReference type="EMBL" id="GBP43059.1"/>
    </source>
</evidence>
<dbReference type="OrthoDB" id="2266637at2759"/>
<dbReference type="PANTHER" id="PTHR33939:SF1">
    <property type="entry name" value="DUF4371 DOMAIN-CONTAINING PROTEIN"/>
    <property type="match status" value="1"/>
</dbReference>
<dbReference type="Proteomes" id="UP000299102">
    <property type="component" value="Unassembled WGS sequence"/>
</dbReference>
<evidence type="ECO:0000259" key="1">
    <source>
        <dbReference type="Pfam" id="PF13358"/>
    </source>
</evidence>
<comment type="caution">
    <text evidence="2">The sequence shown here is derived from an EMBL/GenBank/DDBJ whole genome shotgun (WGS) entry which is preliminary data.</text>
</comment>
<name>A0A4C1VXT1_EUMVA</name>
<organism evidence="2 3">
    <name type="scientific">Eumeta variegata</name>
    <name type="common">Bagworm moth</name>
    <name type="synonym">Eumeta japonica</name>
    <dbReference type="NCBI Taxonomy" id="151549"/>
    <lineage>
        <taxon>Eukaryota</taxon>
        <taxon>Metazoa</taxon>
        <taxon>Ecdysozoa</taxon>
        <taxon>Arthropoda</taxon>
        <taxon>Hexapoda</taxon>
        <taxon>Insecta</taxon>
        <taxon>Pterygota</taxon>
        <taxon>Neoptera</taxon>
        <taxon>Endopterygota</taxon>
        <taxon>Lepidoptera</taxon>
        <taxon>Glossata</taxon>
        <taxon>Ditrysia</taxon>
        <taxon>Tineoidea</taxon>
        <taxon>Psychidae</taxon>
        <taxon>Oiketicinae</taxon>
        <taxon>Eumeta</taxon>
    </lineage>
</organism>
<accession>A0A4C1VXT1</accession>
<evidence type="ECO:0000313" key="3">
    <source>
        <dbReference type="Proteomes" id="UP000299102"/>
    </source>
</evidence>
<dbReference type="Pfam" id="PF13358">
    <property type="entry name" value="DDE_3"/>
    <property type="match status" value="1"/>
</dbReference>
<dbReference type="EMBL" id="BGZK01000429">
    <property type="protein sequence ID" value="GBP43059.1"/>
    <property type="molecule type" value="Genomic_DNA"/>
</dbReference>
<sequence length="345" mass="40121">MSKKPLKSQARNIAFNVYQRILDEQGAQQTQSSILSHVQALTELIRNKINEFYTVQKEIPTVMKLRQIFREEINFNGGRESLKLILKDIGIEFVKCQSKKDILMERHDIKIHRFKYLERMQKNREADDKLDVVYLDETYKHGSCSVNKFWQNKDTAGPSKTISAAPRWIIVHAGGENGFVPNCCLVYRLKSTSADYHHDMNKDNFTKWVTEKLIPNLTKPSLIIMDNAKYHPVQLNKLPTQADHIAFIKEWLQSNNIPYDDNWRKCKLLEAVKNHKYEPKYQIDEILKSHGQEVLRLPPYHCTLNPIELIWGIMKQKVAGKNVNRPASDIKSSTEEAFSQIGIDE</sequence>
<protein>
    <recommendedName>
        <fullName evidence="1">Tc1-like transposase DDE domain-containing protein</fullName>
    </recommendedName>
</protein>
<dbReference type="InterPro" id="IPR038717">
    <property type="entry name" value="Tc1-like_DDE_dom"/>
</dbReference>
<dbReference type="AlphaFoldDB" id="A0A4C1VXT1"/>
<dbReference type="PANTHER" id="PTHR33939">
    <property type="entry name" value="PROTEIN CBG22215"/>
    <property type="match status" value="1"/>
</dbReference>
<dbReference type="Gene3D" id="3.30.420.10">
    <property type="entry name" value="Ribonuclease H-like superfamily/Ribonuclease H"/>
    <property type="match status" value="1"/>
</dbReference>